<feature type="chain" id="PRO_5028951407" description="DUF3108 domain-containing protein" evidence="1">
    <location>
        <begin position="25"/>
        <end position="251"/>
    </location>
</feature>
<proteinExistence type="predicted"/>
<feature type="signal peptide" evidence="1">
    <location>
        <begin position="1"/>
        <end position="24"/>
    </location>
</feature>
<sequence length="251" mass="27317">MPKGGLRIAFFCMLVVSTVSVCYAQATATMPPDYRGVSVRIPGVFVTPVPDAPFSATVEIVSKQKLEAGSFNIRTTTNHVARDAAGRIYNERRQLVSTSFKGDPILLSAHIYDPATRTSTYLDPFSHLARQSVLRQPQTTAARIPVLGPHAGAALTTEQDLGEQTIGTTLLRGTKKVWTVPATASGTGKAVEIVDQYWYSPELSVYLIVQHDDPRTGEQIVAVKDVSRGVTDESLFAVPSRYRVVDETPEP</sequence>
<dbReference type="AlphaFoldDB" id="A0A7G8BK45"/>
<evidence type="ECO:0000256" key="1">
    <source>
        <dbReference type="SAM" id="SignalP"/>
    </source>
</evidence>
<gene>
    <name evidence="2" type="ORF">H7849_02675</name>
</gene>
<evidence type="ECO:0008006" key="4">
    <source>
        <dbReference type="Google" id="ProtNLM"/>
    </source>
</evidence>
<keyword evidence="1" id="KW-0732">Signal</keyword>
<organism evidence="2 3">
    <name type="scientific">Alloacidobacterium dinghuense</name>
    <dbReference type="NCBI Taxonomy" id="2763107"/>
    <lineage>
        <taxon>Bacteria</taxon>
        <taxon>Pseudomonadati</taxon>
        <taxon>Acidobacteriota</taxon>
        <taxon>Terriglobia</taxon>
        <taxon>Terriglobales</taxon>
        <taxon>Acidobacteriaceae</taxon>
        <taxon>Alloacidobacterium</taxon>
    </lineage>
</organism>
<accession>A0A7G8BK45</accession>
<evidence type="ECO:0000313" key="2">
    <source>
        <dbReference type="EMBL" id="QNI32915.1"/>
    </source>
</evidence>
<evidence type="ECO:0000313" key="3">
    <source>
        <dbReference type="Proteomes" id="UP000515312"/>
    </source>
</evidence>
<dbReference type="KEGG" id="adin:H7849_02675"/>
<protein>
    <recommendedName>
        <fullName evidence="4">DUF3108 domain-containing protein</fullName>
    </recommendedName>
</protein>
<dbReference type="EMBL" id="CP060394">
    <property type="protein sequence ID" value="QNI32915.1"/>
    <property type="molecule type" value="Genomic_DNA"/>
</dbReference>
<dbReference type="RefSeq" id="WP_186743929.1">
    <property type="nucleotide sequence ID" value="NZ_CP060394.1"/>
</dbReference>
<dbReference type="Proteomes" id="UP000515312">
    <property type="component" value="Chromosome"/>
</dbReference>
<keyword evidence="3" id="KW-1185">Reference proteome</keyword>
<name>A0A7G8BK45_9BACT</name>
<reference evidence="2 3" key="1">
    <citation type="submission" date="2020-08" db="EMBL/GenBank/DDBJ databases">
        <title>Edaphobacter telluris sp. nov. and Acidobacterium dinghuensis sp. nov., two acidobacteria isolated from forest soil.</title>
        <authorList>
            <person name="Fu J."/>
            <person name="Qiu L."/>
        </authorList>
    </citation>
    <scope>NUCLEOTIDE SEQUENCE [LARGE SCALE GENOMIC DNA]</scope>
    <source>
        <strain evidence="2">4Y35</strain>
    </source>
</reference>